<evidence type="ECO:0000313" key="2">
    <source>
        <dbReference type="Proteomes" id="UP000006614"/>
    </source>
</evidence>
<dbReference type="RefSeq" id="WP_003040072.1">
    <property type="nucleotide sequence ID" value="NZ_ALJO01000003.1"/>
</dbReference>
<dbReference type="EMBL" id="ALJO01000003">
    <property type="protein sequence ID" value="EJP26880.1"/>
    <property type="molecule type" value="Genomic_DNA"/>
</dbReference>
<accession>A0AAD2YAR6</accession>
<name>A0AAD2YAR6_STRAP</name>
<gene>
    <name evidence="1" type="ORF">HMPREF1126_0310</name>
</gene>
<protein>
    <submittedName>
        <fullName evidence="1">Uncharacterized protein</fullName>
    </submittedName>
</protein>
<dbReference type="Proteomes" id="UP000006614">
    <property type="component" value="Unassembled WGS sequence"/>
</dbReference>
<sequence length="297" mass="35216">MMIVLLNLITEFGNRDLTYSTNYFFRNLEEIHEERRGSIFNSYLMALYSIFKFLEIIENYGYLEKNEYLYGIKERLTDYNYQAEYIKSVLQKKLQECYPQQSGNKLTFTLLSNGDITKKTLREICKYRKKNSVDKGCVAVGMKNGKIYLALSGFTEDKNEEAYRVLEKLFFKNQKRYSEITLSQKTKYYFSNKKGDYISYDEDSVNPCYFSDNFSDNKRMFSCYKRMFSCSEKKILSEHKNLDKIIVKYSPCPICRQMIEAVGLSDSKIGYLKKYHNEKEIKNDLPDYNILAKDLIK</sequence>
<reference evidence="1 2" key="1">
    <citation type="submission" date="2012-07" db="EMBL/GenBank/DDBJ databases">
        <authorList>
            <person name="Durkin A.S."/>
            <person name="McCorrison J."/>
            <person name="Torralba M."/>
            <person name="Gillis M."/>
            <person name="Methe B."/>
            <person name="Sutton G."/>
            <person name="Nelson K.E."/>
        </authorList>
    </citation>
    <scope>NUCLEOTIDE SEQUENCE [LARGE SCALE GENOMIC DNA]</scope>
    <source>
        <strain evidence="1 2">SK1138</strain>
    </source>
</reference>
<comment type="caution">
    <text evidence="1">The sequence shown here is derived from an EMBL/GenBank/DDBJ whole genome shotgun (WGS) entry which is preliminary data.</text>
</comment>
<organism evidence="1 2">
    <name type="scientific">Streptococcus anginosus SK1138</name>
    <dbReference type="NCBI Taxonomy" id="1161422"/>
    <lineage>
        <taxon>Bacteria</taxon>
        <taxon>Bacillati</taxon>
        <taxon>Bacillota</taxon>
        <taxon>Bacilli</taxon>
        <taxon>Lactobacillales</taxon>
        <taxon>Streptococcaceae</taxon>
        <taxon>Streptococcus</taxon>
        <taxon>Streptococcus anginosus group</taxon>
    </lineage>
</organism>
<proteinExistence type="predicted"/>
<dbReference type="AlphaFoldDB" id="A0AAD2YAR6"/>
<evidence type="ECO:0000313" key="1">
    <source>
        <dbReference type="EMBL" id="EJP26880.1"/>
    </source>
</evidence>